<gene>
    <name evidence="1" type="ORF">JF922_07975</name>
</gene>
<dbReference type="RefSeq" id="WP_338200703.1">
    <property type="nucleotide sequence ID" value="NZ_JAEKNR010000089.1"/>
</dbReference>
<dbReference type="EMBL" id="JAEKNR010000089">
    <property type="protein sequence ID" value="MBJ7598011.1"/>
    <property type="molecule type" value="Genomic_DNA"/>
</dbReference>
<name>A0A934N6X1_9BACT</name>
<accession>A0A934N6X1</accession>
<sequence length="70" mass="8007">MATAHTEPPSEVGELTIDEGRELLDRYAQELLGMSGPEFLERYERGEFREAAQNGNRNVIILEMLLPFVR</sequence>
<reference evidence="1" key="1">
    <citation type="submission" date="2020-10" db="EMBL/GenBank/DDBJ databases">
        <title>Ca. Dormibacterota MAGs.</title>
        <authorList>
            <person name="Montgomery K."/>
        </authorList>
    </citation>
    <scope>NUCLEOTIDE SEQUENCE [LARGE SCALE GENOMIC DNA]</scope>
    <source>
        <strain evidence="1">SC8812_S17_10</strain>
    </source>
</reference>
<proteinExistence type="predicted"/>
<keyword evidence="2" id="KW-1185">Reference proteome</keyword>
<protein>
    <submittedName>
        <fullName evidence="1">Uncharacterized protein</fullName>
    </submittedName>
</protein>
<dbReference type="AlphaFoldDB" id="A0A934N6X1"/>
<evidence type="ECO:0000313" key="1">
    <source>
        <dbReference type="EMBL" id="MBJ7598011.1"/>
    </source>
</evidence>
<organism evidence="1 2">
    <name type="scientific">Candidatus Nephthysia bennettiae</name>
    <dbReference type="NCBI Taxonomy" id="3127016"/>
    <lineage>
        <taxon>Bacteria</taxon>
        <taxon>Bacillati</taxon>
        <taxon>Candidatus Dormiibacterota</taxon>
        <taxon>Candidatus Dormibacteria</taxon>
        <taxon>Candidatus Dormibacterales</taxon>
        <taxon>Candidatus Dormibacteraceae</taxon>
        <taxon>Candidatus Nephthysia</taxon>
    </lineage>
</organism>
<comment type="caution">
    <text evidence="1">The sequence shown here is derived from an EMBL/GenBank/DDBJ whole genome shotgun (WGS) entry which is preliminary data.</text>
</comment>
<evidence type="ECO:0000313" key="2">
    <source>
        <dbReference type="Proteomes" id="UP000612893"/>
    </source>
</evidence>
<dbReference type="Proteomes" id="UP000612893">
    <property type="component" value="Unassembled WGS sequence"/>
</dbReference>